<reference evidence="3 4" key="1">
    <citation type="submission" date="2023-07" db="EMBL/GenBank/DDBJ databases">
        <title>Sequencing the genomes of 1000 actinobacteria strains.</title>
        <authorList>
            <person name="Klenk H.-P."/>
        </authorList>
    </citation>
    <scope>NUCLEOTIDE SEQUENCE [LARGE SCALE GENOMIC DNA]</scope>
    <source>
        <strain evidence="3 4">DSM 44388</strain>
    </source>
</reference>
<dbReference type="Gene3D" id="3.20.20.150">
    <property type="entry name" value="Divalent-metal-dependent TIM barrel enzymes"/>
    <property type="match status" value="1"/>
</dbReference>
<dbReference type="Pfam" id="PF01261">
    <property type="entry name" value="AP_endonuc_2"/>
    <property type="match status" value="1"/>
</dbReference>
<dbReference type="EMBL" id="JAUSQZ010000001">
    <property type="protein sequence ID" value="MDP9830669.1"/>
    <property type="molecule type" value="Genomic_DNA"/>
</dbReference>
<dbReference type="InterPro" id="IPR013022">
    <property type="entry name" value="Xyl_isomerase-like_TIM-brl"/>
</dbReference>
<feature type="region of interest" description="Disordered" evidence="1">
    <location>
        <begin position="206"/>
        <end position="234"/>
    </location>
</feature>
<organism evidence="3 4">
    <name type="scientific">Kineosporia succinea</name>
    <dbReference type="NCBI Taxonomy" id="84632"/>
    <lineage>
        <taxon>Bacteria</taxon>
        <taxon>Bacillati</taxon>
        <taxon>Actinomycetota</taxon>
        <taxon>Actinomycetes</taxon>
        <taxon>Kineosporiales</taxon>
        <taxon>Kineosporiaceae</taxon>
        <taxon>Kineosporia</taxon>
    </lineage>
</organism>
<evidence type="ECO:0000313" key="3">
    <source>
        <dbReference type="EMBL" id="MDP9830669.1"/>
    </source>
</evidence>
<dbReference type="SUPFAM" id="SSF51658">
    <property type="entry name" value="Xylose isomerase-like"/>
    <property type="match status" value="1"/>
</dbReference>
<protein>
    <submittedName>
        <fullName evidence="3">Sugar phosphate isomerase/epimerase</fullName>
    </submittedName>
</protein>
<evidence type="ECO:0000313" key="4">
    <source>
        <dbReference type="Proteomes" id="UP001235712"/>
    </source>
</evidence>
<keyword evidence="3" id="KW-0413">Isomerase</keyword>
<keyword evidence="4" id="KW-1185">Reference proteome</keyword>
<evidence type="ECO:0000259" key="2">
    <source>
        <dbReference type="Pfam" id="PF01261"/>
    </source>
</evidence>
<accession>A0ABT9PE44</accession>
<feature type="domain" description="Xylose isomerase-like TIM barrel" evidence="2">
    <location>
        <begin position="2"/>
        <end position="202"/>
    </location>
</feature>
<comment type="caution">
    <text evidence="3">The sequence shown here is derived from an EMBL/GenBank/DDBJ whole genome shotgun (WGS) entry which is preliminary data.</text>
</comment>
<proteinExistence type="predicted"/>
<dbReference type="GO" id="GO:0016853">
    <property type="term" value="F:isomerase activity"/>
    <property type="evidence" value="ECO:0007669"/>
    <property type="project" value="UniProtKB-KW"/>
</dbReference>
<dbReference type="Proteomes" id="UP001235712">
    <property type="component" value="Unassembled WGS sequence"/>
</dbReference>
<gene>
    <name evidence="3" type="ORF">J2S57_006418</name>
</gene>
<evidence type="ECO:0000256" key="1">
    <source>
        <dbReference type="SAM" id="MobiDB-lite"/>
    </source>
</evidence>
<sequence>MRALTEDAGLAVASYGSYFRTGTDVDSAAQFGLVLESARALGAPRIRIWAGSEGSAQTSGLSDLVRMTRKALLEADRRTADEGIDLAFEFHGGTFTDTAESALRLIASVDQPRIGSYWQPPNGMPDAGALEGLRLLLPVLRGVHVFSWWPDTERLPLTARADLWRAAISELTDHGQDLDLLLEFVPDDDPDVLRREAATLRSWITEARRDREARHEPEAGARHEGGAGQEREAR</sequence>
<dbReference type="InterPro" id="IPR036237">
    <property type="entry name" value="Xyl_isomerase-like_sf"/>
</dbReference>
<name>A0ABT9PE44_9ACTN</name>